<dbReference type="EMBL" id="FBWH01000048">
    <property type="protein sequence ID" value="CUX63510.1"/>
    <property type="molecule type" value="Genomic_DNA"/>
</dbReference>
<dbReference type="Pfam" id="PF15943">
    <property type="entry name" value="YdaS_toxin"/>
    <property type="match status" value="1"/>
</dbReference>
<dbReference type="RefSeq" id="WP_080838250.1">
    <property type="nucleotide sequence ID" value="NZ_LT009757.1"/>
</dbReference>
<proteinExistence type="predicted"/>
<reference evidence="1 2" key="1">
    <citation type="submission" date="2016-01" db="EMBL/GenBank/DDBJ databases">
        <authorList>
            <person name="Regsiter A."/>
            <person name="william w."/>
        </authorList>
    </citation>
    <scope>NUCLEOTIDE SEQUENCE [LARGE SCALE GENOMIC DNA]</scope>
    <source>
        <strain evidence="1 2">CFBP 6927</strain>
    </source>
</reference>
<dbReference type="Proteomes" id="UP000191812">
    <property type="component" value="Unassembled WGS sequence"/>
</dbReference>
<sequence length="102" mass="10886">MGRMKVELSSLVHLSIACIDFKAVLLISAMKQNPNSVGLEVVKRSAGGASAVSRIVGVTPQAVAQWKAVPPEYVLRLEKAFGVSRHVQRPDVFGSEAVEAAE</sequence>
<dbReference type="InterPro" id="IPR031856">
    <property type="entry name" value="YdaS_toxin-like"/>
</dbReference>
<evidence type="ECO:0000313" key="1">
    <source>
        <dbReference type="EMBL" id="CUX63510.1"/>
    </source>
</evidence>
<dbReference type="SUPFAM" id="SSF47413">
    <property type="entry name" value="lambda repressor-like DNA-binding domains"/>
    <property type="match status" value="1"/>
</dbReference>
<organism evidence="1 2">
    <name type="scientific">Agrobacterium genomosp. 13 str. CFBP 6927</name>
    <dbReference type="NCBI Taxonomy" id="1183428"/>
    <lineage>
        <taxon>Bacteria</taxon>
        <taxon>Pseudomonadati</taxon>
        <taxon>Pseudomonadota</taxon>
        <taxon>Alphaproteobacteria</taxon>
        <taxon>Hyphomicrobiales</taxon>
        <taxon>Rhizobiaceae</taxon>
        <taxon>Rhizobium/Agrobacterium group</taxon>
        <taxon>Agrobacterium</taxon>
        <taxon>Agrobacterium tumefaciens complex</taxon>
    </lineage>
</organism>
<name>A0ABM9VMR5_9HYPH</name>
<gene>
    <name evidence="1" type="ORF">AGR13a_Lc90073</name>
</gene>
<accession>A0ABM9VMR5</accession>
<dbReference type="Gene3D" id="1.10.260.40">
    <property type="entry name" value="lambda repressor-like DNA-binding domains"/>
    <property type="match status" value="1"/>
</dbReference>
<evidence type="ECO:0000313" key="2">
    <source>
        <dbReference type="Proteomes" id="UP000191812"/>
    </source>
</evidence>
<protein>
    <submittedName>
        <fullName evidence="1">Phage repressor</fullName>
    </submittedName>
</protein>
<comment type="caution">
    <text evidence="1">The sequence shown here is derived from an EMBL/GenBank/DDBJ whole genome shotgun (WGS) entry which is preliminary data.</text>
</comment>
<dbReference type="PROSITE" id="PS51257">
    <property type="entry name" value="PROKAR_LIPOPROTEIN"/>
    <property type="match status" value="1"/>
</dbReference>
<dbReference type="InterPro" id="IPR010982">
    <property type="entry name" value="Lambda_DNA-bd_dom_sf"/>
</dbReference>
<keyword evidence="2" id="KW-1185">Reference proteome</keyword>